<dbReference type="Pfam" id="PF02820">
    <property type="entry name" value="MBT"/>
    <property type="match status" value="1"/>
</dbReference>
<keyword evidence="3" id="KW-0539">Nucleus</keyword>
<feature type="region of interest" description="Disordered" evidence="5">
    <location>
        <begin position="379"/>
        <end position="452"/>
    </location>
</feature>
<reference evidence="7" key="1">
    <citation type="submission" date="2019-03" db="EMBL/GenBank/DDBJ databases">
        <title>Improved annotation for the trematode Fasciola hepatica.</title>
        <authorList>
            <person name="Choi Y.-J."/>
            <person name="Martin J."/>
            <person name="Mitreva M."/>
        </authorList>
    </citation>
    <scope>NUCLEOTIDE SEQUENCE [LARGE SCALE GENOMIC DNA]</scope>
</reference>
<feature type="compositionally biased region" description="Pro residues" evidence="5">
    <location>
        <begin position="680"/>
        <end position="693"/>
    </location>
</feature>
<evidence type="ECO:0000256" key="2">
    <source>
        <dbReference type="ARBA" id="ARBA00022737"/>
    </source>
</evidence>
<dbReference type="InterPro" id="IPR043449">
    <property type="entry name" value="PHF20-like"/>
</dbReference>
<proteinExistence type="predicted"/>
<dbReference type="Proteomes" id="UP000230066">
    <property type="component" value="Unassembled WGS sequence"/>
</dbReference>
<feature type="region of interest" description="Disordered" evidence="5">
    <location>
        <begin position="295"/>
        <end position="359"/>
    </location>
</feature>
<dbReference type="PROSITE" id="PS00028">
    <property type="entry name" value="ZINC_FINGER_C2H2_1"/>
    <property type="match status" value="1"/>
</dbReference>
<feature type="compositionally biased region" description="Polar residues" evidence="5">
    <location>
        <begin position="1295"/>
        <end position="1315"/>
    </location>
</feature>
<dbReference type="PANTHER" id="PTHR15856">
    <property type="entry name" value="PHD FINGER PROTEIN 20-RELATED"/>
    <property type="match status" value="1"/>
</dbReference>
<dbReference type="Gene3D" id="2.30.30.140">
    <property type="match status" value="1"/>
</dbReference>
<feature type="region of interest" description="Disordered" evidence="5">
    <location>
        <begin position="760"/>
        <end position="788"/>
    </location>
</feature>
<dbReference type="PANTHER" id="PTHR15856:SF51">
    <property type="entry name" value="MBD-R2"/>
    <property type="match status" value="1"/>
</dbReference>
<dbReference type="CDD" id="cd20104">
    <property type="entry name" value="MBT_PHF20L1-like"/>
    <property type="match status" value="1"/>
</dbReference>
<evidence type="ECO:0000259" key="6">
    <source>
        <dbReference type="PROSITE" id="PS50157"/>
    </source>
</evidence>
<keyword evidence="4" id="KW-0863">Zinc-finger</keyword>
<gene>
    <name evidence="7" type="ORF">D915_005294</name>
</gene>
<dbReference type="InterPro" id="IPR004092">
    <property type="entry name" value="Mbt"/>
</dbReference>
<evidence type="ECO:0000256" key="3">
    <source>
        <dbReference type="ARBA" id="ARBA00023242"/>
    </source>
</evidence>
<feature type="compositionally biased region" description="Polar residues" evidence="5">
    <location>
        <begin position="489"/>
        <end position="504"/>
    </location>
</feature>
<feature type="region of interest" description="Disordered" evidence="5">
    <location>
        <begin position="867"/>
        <end position="895"/>
    </location>
</feature>
<evidence type="ECO:0000256" key="1">
    <source>
        <dbReference type="ARBA" id="ARBA00004123"/>
    </source>
</evidence>
<evidence type="ECO:0000256" key="4">
    <source>
        <dbReference type="PROSITE-ProRule" id="PRU00042"/>
    </source>
</evidence>
<comment type="caution">
    <text evidence="7">The sequence shown here is derived from an EMBL/GenBank/DDBJ whole genome shotgun (WGS) entry which is preliminary data.</text>
</comment>
<dbReference type="GO" id="GO:0006357">
    <property type="term" value="P:regulation of transcription by RNA polymerase II"/>
    <property type="evidence" value="ECO:0007669"/>
    <property type="project" value="TreeGrafter"/>
</dbReference>
<evidence type="ECO:0000313" key="8">
    <source>
        <dbReference type="Proteomes" id="UP000230066"/>
    </source>
</evidence>
<feature type="compositionally biased region" description="Polar residues" evidence="5">
    <location>
        <begin position="732"/>
        <end position="744"/>
    </location>
</feature>
<keyword evidence="4" id="KW-0862">Zinc</keyword>
<feature type="domain" description="C2H2-type" evidence="6">
    <location>
        <begin position="460"/>
        <end position="488"/>
    </location>
</feature>
<dbReference type="InterPro" id="IPR016197">
    <property type="entry name" value="Chromo-like_dom_sf"/>
</dbReference>
<dbReference type="InterPro" id="IPR013087">
    <property type="entry name" value="Znf_C2H2_type"/>
</dbReference>
<evidence type="ECO:0000256" key="5">
    <source>
        <dbReference type="SAM" id="MobiDB-lite"/>
    </source>
</evidence>
<dbReference type="GO" id="GO:0044545">
    <property type="term" value="C:NSL complex"/>
    <property type="evidence" value="ECO:0007669"/>
    <property type="project" value="TreeGrafter"/>
</dbReference>
<name>A0A4E0R9N4_FASHE</name>
<sequence length="1321" mass="145466">MGEHRAQSLSKTGGFEITRETIIEAKDNYGTWYPAKVLAVVDDKVRVHFCNWSSRYDTWYPINSGKIRPLKRLNTANKSMTKSQPVAGSSISNGLKSAPNPSLSKQFELNTYVMASWKNNYEYLAEIIAHRRRQGGRSEYKLRYVWDRVVEWTPSVRLRKATQFEIDYVLKFCREHSGGGAAKFTSVQRSPVTENARVAAASTRKRTEAVMEVSSSATRLQSKRKDAPDRQTQVICGTDHDHPTPAPTSIPAEEPKTSTLPLFDKVEHDDMLYDRSVAQFHEACRKRRELKRRAIETEKNSLNSTPGLTGKGKTNGAKRPPSSSTSSHSTSKPKNRRSLSPDMMEKPSKVPRLSEANDPVLMSSQLPAIVKKIESPVPEVTCTSPTKKQLSAVHSTSKSKNSQLTISPKRSLTVPPPPVSTNKPIKPDPEKITKSKHTSMPTCPRVAHSVPSKSSPPVTYPCPYCPRQLRHSKLLAAHISNYHKDIRPSSKSRLSMRSRAQSSVKHLASNDLSERTARTNPAIDRTGRIPTGVVHGPPNFTRLVACHRCDTRTYATDKQTGLVQCHCCMCWVHRACYNLIKSPNKSVELLCDGCLFADRSARYSRMYEPYTQWMRTGQFPWDCGSTNETDPLRHLIAKTSAIVNWTHHLRPLLRSGWSTLDRTKLSVTSFPVRSSKTGVTPPPPSSLLPPPRRTPLAISKSDHTLASVLNPGGGLLPSVDSPGGPVGETKPSDFSGQDPSTSSEDQVNRLYMELRGLAFDPSESGNPEAIHSRALSSNPTVAEDPAFSPPDSVCATNCWTLVSEDVNYCAADVSNTDSNEVVSSSQVLSGFLQDLGPNVMPELADLGADPMGSEAYVDDFFKSQLADRRPESQPPPVSAHTPPISSVSDTPTKGLGALLSSPSAVTTVLQATLGHIPTNGFSVNPTVKDSPCNELEKKWQSRDKHNSTSVLDESIIECVSRPRNPASAPPVLTDFVTTSLIDDLPAAHLFAPPNQLATSPSKLILGPEGSLTPMPNSYKSANSSSTPMLHPVDVDWINTNATSETSSMPSVTSLPCVLSRCDSVTKETTLGDPTTASVYDELGLYPQQQQQRVPDIIFPDDFAERLCTANQQLDDLDERILTPLELILTVMESRMDELNAELALLEHQQFHGEVVGCMQSRLAGSFHDADDRTEQEDIYGEETVVDSDGLTADRHLDADTVLTSPLCSSSSSTFSLSPHRNQADEARTVSSGFPRESLYKSLIHPGQSPSVRRRSYPMENDLADARAKRAARKIYQFTHTRRPVRSWQLPDPSGILNSSTRAKSTTSYLFPTRNRNAPPRM</sequence>
<dbReference type="GO" id="GO:0008270">
    <property type="term" value="F:zinc ion binding"/>
    <property type="evidence" value="ECO:0007669"/>
    <property type="project" value="UniProtKB-KW"/>
</dbReference>
<dbReference type="PROSITE" id="PS50157">
    <property type="entry name" value="ZINC_FINGER_C2H2_2"/>
    <property type="match status" value="1"/>
</dbReference>
<keyword evidence="8" id="KW-1185">Reference proteome</keyword>
<organism evidence="7 8">
    <name type="scientific">Fasciola hepatica</name>
    <name type="common">Liver fluke</name>
    <dbReference type="NCBI Taxonomy" id="6192"/>
    <lineage>
        <taxon>Eukaryota</taxon>
        <taxon>Metazoa</taxon>
        <taxon>Spiralia</taxon>
        <taxon>Lophotrochozoa</taxon>
        <taxon>Platyhelminthes</taxon>
        <taxon>Trematoda</taxon>
        <taxon>Digenea</taxon>
        <taxon>Plagiorchiida</taxon>
        <taxon>Echinostomata</taxon>
        <taxon>Echinostomatoidea</taxon>
        <taxon>Fasciolidae</taxon>
        <taxon>Fasciola</taxon>
    </lineage>
</organism>
<protein>
    <recommendedName>
        <fullName evidence="6">C2H2-type domain-containing protein</fullName>
    </recommendedName>
</protein>
<accession>A0A4E0R9N4</accession>
<feature type="region of interest" description="Disordered" evidence="5">
    <location>
        <begin position="486"/>
        <end position="513"/>
    </location>
</feature>
<feature type="compositionally biased region" description="Polar residues" evidence="5">
    <location>
        <begin position="381"/>
        <end position="410"/>
    </location>
</feature>
<dbReference type="GO" id="GO:0005634">
    <property type="term" value="C:nucleus"/>
    <property type="evidence" value="ECO:0007669"/>
    <property type="project" value="UniProtKB-SubCell"/>
</dbReference>
<feature type="region of interest" description="Disordered" evidence="5">
    <location>
        <begin position="671"/>
        <end position="744"/>
    </location>
</feature>
<feature type="region of interest" description="Disordered" evidence="5">
    <location>
        <begin position="1286"/>
        <end position="1321"/>
    </location>
</feature>
<dbReference type="EMBL" id="JXXN02001912">
    <property type="protein sequence ID" value="THD23846.1"/>
    <property type="molecule type" value="Genomic_DNA"/>
</dbReference>
<evidence type="ECO:0000313" key="7">
    <source>
        <dbReference type="EMBL" id="THD23846.1"/>
    </source>
</evidence>
<feature type="region of interest" description="Disordered" evidence="5">
    <location>
        <begin position="219"/>
        <end position="258"/>
    </location>
</feature>
<comment type="subcellular location">
    <subcellularLocation>
        <location evidence="1">Nucleus</location>
    </subcellularLocation>
</comment>
<dbReference type="SUPFAM" id="SSF54160">
    <property type="entry name" value="Chromo domain-like"/>
    <property type="match status" value="1"/>
</dbReference>
<keyword evidence="4" id="KW-0479">Metal-binding</keyword>
<keyword evidence="2" id="KW-0677">Repeat</keyword>